<proteinExistence type="predicted"/>
<keyword evidence="2" id="KW-1185">Reference proteome</keyword>
<reference evidence="2" key="1">
    <citation type="journal article" date="2019" name="Int. J. Syst. Evol. Microbiol.">
        <title>The Global Catalogue of Microorganisms (GCM) 10K type strain sequencing project: providing services to taxonomists for standard genome sequencing and annotation.</title>
        <authorList>
            <consortium name="The Broad Institute Genomics Platform"/>
            <consortium name="The Broad Institute Genome Sequencing Center for Infectious Disease"/>
            <person name="Wu L."/>
            <person name="Ma J."/>
        </authorList>
    </citation>
    <scope>NUCLEOTIDE SEQUENCE [LARGE SCALE GENOMIC DNA]</scope>
    <source>
        <strain evidence="2">CGMCC 1.15339</strain>
    </source>
</reference>
<sequence>MIAHEVATSLALVESAAGYSFYIQNEVSNDELITSLQEKSTGVYSSGDEAELFVFSDGSCINRQGDEYFINDDVEVLAQEYLEKVSF</sequence>
<name>A0ABQ1JGC5_9GAMM</name>
<evidence type="ECO:0000313" key="2">
    <source>
        <dbReference type="Proteomes" id="UP000617555"/>
    </source>
</evidence>
<gene>
    <name evidence="1" type="ORF">GCM10011607_28920</name>
</gene>
<evidence type="ECO:0000313" key="1">
    <source>
        <dbReference type="EMBL" id="GGB66512.1"/>
    </source>
</evidence>
<organism evidence="1 2">
    <name type="scientific">Shewanella inventionis</name>
    <dbReference type="NCBI Taxonomy" id="1738770"/>
    <lineage>
        <taxon>Bacteria</taxon>
        <taxon>Pseudomonadati</taxon>
        <taxon>Pseudomonadota</taxon>
        <taxon>Gammaproteobacteria</taxon>
        <taxon>Alteromonadales</taxon>
        <taxon>Shewanellaceae</taxon>
        <taxon>Shewanella</taxon>
    </lineage>
</organism>
<comment type="caution">
    <text evidence="1">The sequence shown here is derived from an EMBL/GenBank/DDBJ whole genome shotgun (WGS) entry which is preliminary data.</text>
</comment>
<dbReference type="RefSeq" id="WP_188740068.1">
    <property type="nucleotide sequence ID" value="NZ_BMII01000024.1"/>
</dbReference>
<protein>
    <submittedName>
        <fullName evidence="1">Uncharacterized protein</fullName>
    </submittedName>
</protein>
<dbReference type="EMBL" id="BMII01000024">
    <property type="protein sequence ID" value="GGB66512.1"/>
    <property type="molecule type" value="Genomic_DNA"/>
</dbReference>
<accession>A0ABQ1JGC5</accession>
<dbReference type="Proteomes" id="UP000617555">
    <property type="component" value="Unassembled WGS sequence"/>
</dbReference>